<name>A0A0G4K7L8_9SPIR</name>
<protein>
    <recommendedName>
        <fullName evidence="3">ATPase</fullName>
    </recommendedName>
</protein>
<evidence type="ECO:0000313" key="2">
    <source>
        <dbReference type="Proteomes" id="UP000043763"/>
    </source>
</evidence>
<dbReference type="Proteomes" id="UP000043763">
    <property type="component" value="Unassembled WGS sequence"/>
</dbReference>
<accession>A0A0G4K7L8</accession>
<proteinExistence type="predicted"/>
<organism evidence="1 2">
    <name type="scientific">Brachyspira suanatina</name>
    <dbReference type="NCBI Taxonomy" id="381802"/>
    <lineage>
        <taxon>Bacteria</taxon>
        <taxon>Pseudomonadati</taxon>
        <taxon>Spirochaetota</taxon>
        <taxon>Spirochaetia</taxon>
        <taxon>Brachyspirales</taxon>
        <taxon>Brachyspiraceae</taxon>
        <taxon>Brachyspira</taxon>
    </lineage>
</organism>
<keyword evidence="2" id="KW-1185">Reference proteome</keyword>
<dbReference type="AlphaFoldDB" id="A0A0G4K7L8"/>
<reference evidence="2" key="1">
    <citation type="submission" date="2015-04" db="EMBL/GenBank/DDBJ databases">
        <authorList>
            <person name="Mushtaq Mamoona"/>
        </authorList>
    </citation>
    <scope>NUCLEOTIDE SEQUENCE [LARGE SCALE GENOMIC DNA]</scope>
    <source>
        <strain evidence="2">AN4859/03</strain>
    </source>
</reference>
<dbReference type="EMBL" id="CVLB01000001">
    <property type="protein sequence ID" value="CRF33680.1"/>
    <property type="molecule type" value="Genomic_DNA"/>
</dbReference>
<evidence type="ECO:0008006" key="3">
    <source>
        <dbReference type="Google" id="ProtNLM"/>
    </source>
</evidence>
<sequence length="92" mass="10804">MSILMKENTIFEEVEKKCRTFVNDSPVMDKYKKREVDTYFFNKSMELDIKKAKEEGIKENQILTAKNVKKENIDINIISKITGLSIEEIKNL</sequence>
<gene>
    <name evidence="1" type="ORF">BRSU_1597</name>
</gene>
<evidence type="ECO:0000313" key="1">
    <source>
        <dbReference type="EMBL" id="CRF33680.1"/>
    </source>
</evidence>